<comment type="caution">
    <text evidence="2">The sequence shown here is derived from an EMBL/GenBank/DDBJ whole genome shotgun (WGS) entry which is preliminary data.</text>
</comment>
<dbReference type="EMBL" id="LAZR01055317">
    <property type="protein sequence ID" value="KKK76645.1"/>
    <property type="molecule type" value="Genomic_DNA"/>
</dbReference>
<gene>
    <name evidence="2" type="ORF">LCGC14_2861550</name>
</gene>
<organism evidence="2">
    <name type="scientific">marine sediment metagenome</name>
    <dbReference type="NCBI Taxonomy" id="412755"/>
    <lineage>
        <taxon>unclassified sequences</taxon>
        <taxon>metagenomes</taxon>
        <taxon>ecological metagenomes</taxon>
    </lineage>
</organism>
<feature type="domain" description="HNH nuclease" evidence="1">
    <location>
        <begin position="47"/>
        <end position="75"/>
    </location>
</feature>
<dbReference type="InterPro" id="IPR044925">
    <property type="entry name" value="His-Me_finger_sf"/>
</dbReference>
<dbReference type="AlphaFoldDB" id="A0A0F8YS81"/>
<reference evidence="2" key="1">
    <citation type="journal article" date="2015" name="Nature">
        <title>Complex archaea that bridge the gap between prokaryotes and eukaryotes.</title>
        <authorList>
            <person name="Spang A."/>
            <person name="Saw J.H."/>
            <person name="Jorgensen S.L."/>
            <person name="Zaremba-Niedzwiedzka K."/>
            <person name="Martijn J."/>
            <person name="Lind A.E."/>
            <person name="van Eijk R."/>
            <person name="Schleper C."/>
            <person name="Guy L."/>
            <person name="Ettema T.J."/>
        </authorList>
    </citation>
    <scope>NUCLEOTIDE SEQUENCE</scope>
</reference>
<dbReference type="SUPFAM" id="SSF54060">
    <property type="entry name" value="His-Me finger endonucleases"/>
    <property type="match status" value="1"/>
</dbReference>
<accession>A0A0F8YS81</accession>
<dbReference type="Pfam" id="PF13392">
    <property type="entry name" value="HNH_3"/>
    <property type="match status" value="1"/>
</dbReference>
<evidence type="ECO:0000313" key="2">
    <source>
        <dbReference type="EMBL" id="KKK76645.1"/>
    </source>
</evidence>
<dbReference type="InterPro" id="IPR003615">
    <property type="entry name" value="HNH_nuc"/>
</dbReference>
<sequence length="177" mass="20328">MPRVYTKRPEHDRFWEKVNKGDGCWVWTAATAQGYGTFRLAAGAMVGAHRWAYEQEYGTIPEGLQVDHKCHNRDDRCPGGVTCLHRLCVRPAHLRTVSPRVNTLAGKTLPANNVRKTRCPQGHPYDTVRRGRECRRCNNRMQRESVDRHRDEVNKNARISHRRRKVAMALTALAEAC</sequence>
<name>A0A0F8YS81_9ZZZZ</name>
<protein>
    <recommendedName>
        <fullName evidence="1">HNH nuclease domain-containing protein</fullName>
    </recommendedName>
</protein>
<proteinExistence type="predicted"/>
<evidence type="ECO:0000259" key="1">
    <source>
        <dbReference type="Pfam" id="PF13392"/>
    </source>
</evidence>